<evidence type="ECO:0000313" key="2">
    <source>
        <dbReference type="EMBL" id="KAF9461465.1"/>
    </source>
</evidence>
<dbReference type="SUPFAM" id="SSF50370">
    <property type="entry name" value="Ricin B-like lectins"/>
    <property type="match status" value="1"/>
</dbReference>
<dbReference type="InterPro" id="IPR035992">
    <property type="entry name" value="Ricin_B-like_lectins"/>
</dbReference>
<accession>A0A9P5Y5C2</accession>
<keyword evidence="3" id="KW-1185">Reference proteome</keyword>
<dbReference type="Proteomes" id="UP000807353">
    <property type="component" value="Unassembled WGS sequence"/>
</dbReference>
<sequence>MSFTGNTLQNASSKLYTDVYGNFFEPGTKIVTYTLNEAPVGTMNQQWRIIPMMTGRNLFVIQSVSTGLYAVVDGTPDINKGIVTGLAPMEWEINTFSGPVSYNIVINVPNTDLFWDVTSSELFTQIILSKKADVPSQMWTPRPTLPSP</sequence>
<protein>
    <recommendedName>
        <fullName evidence="1">Ricin B lectin domain-containing protein</fullName>
    </recommendedName>
</protein>
<dbReference type="EMBL" id="MU150284">
    <property type="protein sequence ID" value="KAF9461465.1"/>
    <property type="molecule type" value="Genomic_DNA"/>
</dbReference>
<comment type="caution">
    <text evidence="2">The sequence shown here is derived from an EMBL/GenBank/DDBJ whole genome shotgun (WGS) entry which is preliminary data.</text>
</comment>
<organism evidence="2 3">
    <name type="scientific">Collybia nuda</name>
    <dbReference type="NCBI Taxonomy" id="64659"/>
    <lineage>
        <taxon>Eukaryota</taxon>
        <taxon>Fungi</taxon>
        <taxon>Dikarya</taxon>
        <taxon>Basidiomycota</taxon>
        <taxon>Agaricomycotina</taxon>
        <taxon>Agaricomycetes</taxon>
        <taxon>Agaricomycetidae</taxon>
        <taxon>Agaricales</taxon>
        <taxon>Tricholomatineae</taxon>
        <taxon>Clitocybaceae</taxon>
        <taxon>Collybia</taxon>
    </lineage>
</organism>
<evidence type="ECO:0000259" key="1">
    <source>
        <dbReference type="Pfam" id="PF14200"/>
    </source>
</evidence>
<dbReference type="Pfam" id="PF14200">
    <property type="entry name" value="RicinB_lectin_2"/>
    <property type="match status" value="1"/>
</dbReference>
<dbReference type="InterPro" id="IPR000772">
    <property type="entry name" value="Ricin_B_lectin"/>
</dbReference>
<dbReference type="OrthoDB" id="3049799at2759"/>
<dbReference type="Gene3D" id="2.80.10.50">
    <property type="match status" value="1"/>
</dbReference>
<feature type="domain" description="Ricin B lectin" evidence="1">
    <location>
        <begin position="44"/>
        <end position="120"/>
    </location>
</feature>
<name>A0A9P5Y5C2_9AGAR</name>
<evidence type="ECO:0000313" key="3">
    <source>
        <dbReference type="Proteomes" id="UP000807353"/>
    </source>
</evidence>
<proteinExistence type="predicted"/>
<dbReference type="AlphaFoldDB" id="A0A9P5Y5C2"/>
<reference evidence="2" key="1">
    <citation type="submission" date="2020-11" db="EMBL/GenBank/DDBJ databases">
        <authorList>
            <consortium name="DOE Joint Genome Institute"/>
            <person name="Ahrendt S."/>
            <person name="Riley R."/>
            <person name="Andreopoulos W."/>
            <person name="Labutti K."/>
            <person name="Pangilinan J."/>
            <person name="Ruiz-Duenas F.J."/>
            <person name="Barrasa J.M."/>
            <person name="Sanchez-Garcia M."/>
            <person name="Camarero S."/>
            <person name="Miyauchi S."/>
            <person name="Serrano A."/>
            <person name="Linde D."/>
            <person name="Babiker R."/>
            <person name="Drula E."/>
            <person name="Ayuso-Fernandez I."/>
            <person name="Pacheco R."/>
            <person name="Padilla G."/>
            <person name="Ferreira P."/>
            <person name="Barriuso J."/>
            <person name="Kellner H."/>
            <person name="Castanera R."/>
            <person name="Alfaro M."/>
            <person name="Ramirez L."/>
            <person name="Pisabarro A.G."/>
            <person name="Kuo A."/>
            <person name="Tritt A."/>
            <person name="Lipzen A."/>
            <person name="He G."/>
            <person name="Yan M."/>
            <person name="Ng V."/>
            <person name="Cullen D."/>
            <person name="Martin F."/>
            <person name="Rosso M.-N."/>
            <person name="Henrissat B."/>
            <person name="Hibbett D."/>
            <person name="Martinez A.T."/>
            <person name="Grigoriev I.V."/>
        </authorList>
    </citation>
    <scope>NUCLEOTIDE SEQUENCE</scope>
    <source>
        <strain evidence="2">CBS 247.69</strain>
    </source>
</reference>
<gene>
    <name evidence="2" type="ORF">BDZ94DRAFT_814192</name>
</gene>